<dbReference type="GO" id="GO:0016231">
    <property type="term" value="F:beta-N-acetylglucosaminidase activity"/>
    <property type="evidence" value="ECO:0007669"/>
    <property type="project" value="TreeGrafter"/>
</dbReference>
<dbReference type="InterPro" id="IPR051822">
    <property type="entry name" value="Glycosyl_Hydrolase_84"/>
</dbReference>
<name>A0A816BDZ8_ADIRI</name>
<dbReference type="PANTHER" id="PTHR13170:SF16">
    <property type="entry name" value="PROTEIN O-GLCNACASE"/>
    <property type="match status" value="1"/>
</dbReference>
<dbReference type="SUPFAM" id="SSF55729">
    <property type="entry name" value="Acyl-CoA N-acyltransferases (Nat)"/>
    <property type="match status" value="1"/>
</dbReference>
<evidence type="ECO:0000313" key="1">
    <source>
        <dbReference type="EMBL" id="CAF1607975.1"/>
    </source>
</evidence>
<keyword evidence="2" id="KW-1185">Reference proteome</keyword>
<dbReference type="Gene3D" id="3.40.630.30">
    <property type="match status" value="1"/>
</dbReference>
<sequence length="496" mass="58115">MFRFLVQNILPRGDSQSILHPDVDCSSDIFCIRPIVRNDQSCMYELCRRICNEDEIDDESLPISPVYQVNKALDQALIDWLPEFNKMKSANEQHYMIKYDHSPQEMSPKPAVSILNLDDDSQDSISESQTSSSSKIHIMDCDGTTNSNELTVDDIRLLVELFYLPYEHGANAQQMFCDFYWLRYNYSRHGKLDEWRCRASSFHDRVKSINRLVQRLTTIHNRCLLYDIYSYITDISSTISLCSRYLYWLDNEEKRSKVFLSGDVEPGSKRGGLVGEYLNILPRGDFQSILHPDVDCSSDIFCIRPMITNDQSCMYELCRRICNEDEIDDQLKGNSNVIGDKMIGGYLFSLSNHFRLCYCVENSKDDFCAFVLTMIESEKYDKFIESTWISQLHQKYSTIDQNIFESTEYPQWIYDQYPVRIQLFVDFTILTHQTYFLGNKLMKIISDQLIQQGYRSCHALVDERNCLLYQYYLRLGFLPISTIEQDHHVILVAKQF</sequence>
<dbReference type="AlphaFoldDB" id="A0A816BDZ8"/>
<dbReference type="PANTHER" id="PTHR13170">
    <property type="entry name" value="O-GLCNACASE"/>
    <property type="match status" value="1"/>
</dbReference>
<accession>A0A816BDZ8</accession>
<dbReference type="Proteomes" id="UP000663828">
    <property type="component" value="Unassembled WGS sequence"/>
</dbReference>
<comment type="caution">
    <text evidence="1">The sequence shown here is derived from an EMBL/GenBank/DDBJ whole genome shotgun (WGS) entry which is preliminary data.</text>
</comment>
<gene>
    <name evidence="1" type="ORF">XAT740_LOCUS48523</name>
</gene>
<dbReference type="GO" id="GO:0009100">
    <property type="term" value="P:glycoprotein metabolic process"/>
    <property type="evidence" value="ECO:0007669"/>
    <property type="project" value="TreeGrafter"/>
</dbReference>
<reference evidence="1" key="1">
    <citation type="submission" date="2021-02" db="EMBL/GenBank/DDBJ databases">
        <authorList>
            <person name="Nowell W R."/>
        </authorList>
    </citation>
    <scope>NUCLEOTIDE SEQUENCE</scope>
</reference>
<dbReference type="EMBL" id="CAJNOR010006973">
    <property type="protein sequence ID" value="CAF1607975.1"/>
    <property type="molecule type" value="Genomic_DNA"/>
</dbReference>
<evidence type="ECO:0000313" key="2">
    <source>
        <dbReference type="Proteomes" id="UP000663828"/>
    </source>
</evidence>
<dbReference type="InterPro" id="IPR016181">
    <property type="entry name" value="Acyl_CoA_acyltransferase"/>
</dbReference>
<dbReference type="Gene3D" id="1.20.58.240">
    <property type="entry name" value="STAT, domain 1"/>
    <property type="match status" value="1"/>
</dbReference>
<organism evidence="1 2">
    <name type="scientific">Adineta ricciae</name>
    <name type="common">Rotifer</name>
    <dbReference type="NCBI Taxonomy" id="249248"/>
    <lineage>
        <taxon>Eukaryota</taxon>
        <taxon>Metazoa</taxon>
        <taxon>Spiralia</taxon>
        <taxon>Gnathifera</taxon>
        <taxon>Rotifera</taxon>
        <taxon>Eurotatoria</taxon>
        <taxon>Bdelloidea</taxon>
        <taxon>Adinetida</taxon>
        <taxon>Adinetidae</taxon>
        <taxon>Adineta</taxon>
    </lineage>
</organism>
<proteinExistence type="predicted"/>
<protein>
    <submittedName>
        <fullName evidence="1">Uncharacterized protein</fullName>
    </submittedName>
</protein>